<organism evidence="2 3">
    <name type="scientific">Sphaerisporangium corydalis</name>
    <dbReference type="NCBI Taxonomy" id="1441875"/>
    <lineage>
        <taxon>Bacteria</taxon>
        <taxon>Bacillati</taxon>
        <taxon>Actinomycetota</taxon>
        <taxon>Actinomycetes</taxon>
        <taxon>Streptosporangiales</taxon>
        <taxon>Streptosporangiaceae</taxon>
        <taxon>Sphaerisporangium</taxon>
    </lineage>
</organism>
<protein>
    <recommendedName>
        <fullName evidence="4">DUF948 domain-containing protein</fullName>
    </recommendedName>
</protein>
<name>A0ABV9EDY5_9ACTN</name>
<evidence type="ECO:0008006" key="4">
    <source>
        <dbReference type="Google" id="ProtNLM"/>
    </source>
</evidence>
<dbReference type="Proteomes" id="UP001595891">
    <property type="component" value="Unassembled WGS sequence"/>
</dbReference>
<keyword evidence="1" id="KW-0812">Transmembrane</keyword>
<accession>A0ABV9EDY5</accession>
<sequence length="62" mass="6515">MIWTYAAVGVAVAGLVPLVVLGVRVVAAMRGLASEIERATTRLEPVQARLNAAVAASRRREG</sequence>
<feature type="transmembrane region" description="Helical" evidence="1">
    <location>
        <begin position="6"/>
        <end position="27"/>
    </location>
</feature>
<dbReference type="EMBL" id="JBHSFN010000007">
    <property type="protein sequence ID" value="MFC4587125.1"/>
    <property type="molecule type" value="Genomic_DNA"/>
</dbReference>
<evidence type="ECO:0000313" key="3">
    <source>
        <dbReference type="Proteomes" id="UP001595891"/>
    </source>
</evidence>
<gene>
    <name evidence="2" type="ORF">ACFO8L_13615</name>
</gene>
<keyword evidence="1" id="KW-0472">Membrane</keyword>
<proteinExistence type="predicted"/>
<keyword evidence="3" id="KW-1185">Reference proteome</keyword>
<evidence type="ECO:0000256" key="1">
    <source>
        <dbReference type="SAM" id="Phobius"/>
    </source>
</evidence>
<keyword evidence="1" id="KW-1133">Transmembrane helix</keyword>
<comment type="caution">
    <text evidence="2">The sequence shown here is derived from an EMBL/GenBank/DDBJ whole genome shotgun (WGS) entry which is preliminary data.</text>
</comment>
<dbReference type="RefSeq" id="WP_262844548.1">
    <property type="nucleotide sequence ID" value="NZ_JANZYP010000030.1"/>
</dbReference>
<evidence type="ECO:0000313" key="2">
    <source>
        <dbReference type="EMBL" id="MFC4587125.1"/>
    </source>
</evidence>
<reference evidence="3" key="1">
    <citation type="journal article" date="2019" name="Int. J. Syst. Evol. Microbiol.">
        <title>The Global Catalogue of Microorganisms (GCM) 10K type strain sequencing project: providing services to taxonomists for standard genome sequencing and annotation.</title>
        <authorList>
            <consortium name="The Broad Institute Genomics Platform"/>
            <consortium name="The Broad Institute Genome Sequencing Center for Infectious Disease"/>
            <person name="Wu L."/>
            <person name="Ma J."/>
        </authorList>
    </citation>
    <scope>NUCLEOTIDE SEQUENCE [LARGE SCALE GENOMIC DNA]</scope>
    <source>
        <strain evidence="3">CCUG 49560</strain>
    </source>
</reference>